<feature type="active site" description="Proton donor" evidence="6">
    <location>
        <position position="263"/>
    </location>
</feature>
<evidence type="ECO:0000256" key="8">
    <source>
        <dbReference type="PIRSR" id="PIRSR601382-3"/>
    </source>
</evidence>
<accession>A0A9P6RTE1</accession>
<evidence type="ECO:0000256" key="10">
    <source>
        <dbReference type="SAM" id="MobiDB-lite"/>
    </source>
</evidence>
<dbReference type="Pfam" id="PF01532">
    <property type="entry name" value="Glyco_hydro_47"/>
    <property type="match status" value="1"/>
</dbReference>
<keyword evidence="11" id="KW-0472">Membrane</keyword>
<feature type="active site" evidence="6">
    <location>
        <position position="393"/>
    </location>
</feature>
<reference evidence="12" key="1">
    <citation type="journal article" date="2020" name="Fungal Divers.">
        <title>Resolving the Mortierellaceae phylogeny through synthesis of multi-gene phylogenetics and phylogenomics.</title>
        <authorList>
            <person name="Vandepol N."/>
            <person name="Liber J."/>
            <person name="Desiro A."/>
            <person name="Na H."/>
            <person name="Kennedy M."/>
            <person name="Barry K."/>
            <person name="Grigoriev I.V."/>
            <person name="Miller A.N."/>
            <person name="O'Donnell K."/>
            <person name="Stajich J.E."/>
            <person name="Bonito G."/>
        </authorList>
    </citation>
    <scope>NUCLEOTIDE SEQUENCE</scope>
    <source>
        <strain evidence="12">REB-010B</strain>
    </source>
</reference>
<dbReference type="GO" id="GO:0016020">
    <property type="term" value="C:membrane"/>
    <property type="evidence" value="ECO:0007669"/>
    <property type="project" value="InterPro"/>
</dbReference>
<keyword evidence="11" id="KW-1133">Transmembrane helix</keyword>
<dbReference type="PANTHER" id="PTHR11742:SF103">
    <property type="entry name" value="ENDOPLASMIC RETICULUM MANNOSIDASE MNL2-RELATED"/>
    <property type="match status" value="1"/>
</dbReference>
<sequence>MESRSPSQKGSSFVVDIEKGLSPDDPYSPAYGSPPSPKSVGSPPVAGLVAVAPLASLKRLFDRNPSTVISGRYTVNCRQLLILIIILFSLTLLWITTNSSSLENAVDRDHHQIKVDEAINRPVAKDKSKPFTAVPGENSSTARERYERVRGKGTRSSLKKIQFDFPAESEQNRVEREKRLKAVRDGFEHAWSGYRNQAWGHDEIKPVTGGFQDRFNGWGATMIDSLDTLVIMGFNHEFDQALEWVKNSFDMTKQPTAQLQFFETVIRYLGGFLSAYDLTGEKVLLDKAEELGNYMLNAFQGRNFPAGRVAVQESANHGAAYSFVLAEIGTIQLEFSRLSMLTNNSIYDQKAQRIFQVLGSATSELPGLLPAFVNDVEGHHYSSYRATVGGMVDSYYEYLLKEWILLDGKPTKYRETFEKSVDSIEKYMVMFPDNGSKEYAILGTLHSANKEVEPDMEHLACFMAGSLAMGSKYFDRPKDLVLARQVAEGCYLGYHHSATGIGPEAMKFDKGREPRTFVAKPDTFYNRLMSRSEYILRPETLESLWVLYRLTGEKKYQDKAWEIFQSLEANCRTKTAYSGLTNVNQPRSYDNKMESFFLAETMKYLYLIFSTPDVISLDDFVLNTEAHPIKRT</sequence>
<dbReference type="PANTHER" id="PTHR11742">
    <property type="entry name" value="MANNOSYL-OLIGOSACCHARIDE ALPHA-1,2-MANNOSIDASE-RELATED"/>
    <property type="match status" value="1"/>
</dbReference>
<keyword evidence="7" id="KW-0479">Metal-binding</keyword>
<dbReference type="InterPro" id="IPR050749">
    <property type="entry name" value="Glycosyl_Hydrolase_47"/>
</dbReference>
<keyword evidence="9" id="KW-0326">Glycosidase</keyword>
<dbReference type="InterPro" id="IPR012341">
    <property type="entry name" value="6hp_glycosidase-like_sf"/>
</dbReference>
<evidence type="ECO:0000256" key="2">
    <source>
        <dbReference type="ARBA" id="ARBA00004922"/>
    </source>
</evidence>
<dbReference type="Gene3D" id="1.50.10.10">
    <property type="match status" value="1"/>
</dbReference>
<dbReference type="GO" id="GO:0036503">
    <property type="term" value="P:ERAD pathway"/>
    <property type="evidence" value="ECO:0007669"/>
    <property type="project" value="UniProtKB-ARBA"/>
</dbReference>
<feature type="active site" evidence="6">
    <location>
        <position position="539"/>
    </location>
</feature>
<evidence type="ECO:0000256" key="1">
    <source>
        <dbReference type="ARBA" id="ARBA00001913"/>
    </source>
</evidence>
<evidence type="ECO:0000256" key="5">
    <source>
        <dbReference type="ARBA" id="ARBA00023157"/>
    </source>
</evidence>
<evidence type="ECO:0000256" key="3">
    <source>
        <dbReference type="ARBA" id="ARBA00007658"/>
    </source>
</evidence>
<proteinExistence type="inferred from homology"/>
<keyword evidence="5 8" id="KW-1015">Disulfide bond</keyword>
<organism evidence="12 13">
    <name type="scientific">Dissophora globulifera</name>
    <dbReference type="NCBI Taxonomy" id="979702"/>
    <lineage>
        <taxon>Eukaryota</taxon>
        <taxon>Fungi</taxon>
        <taxon>Fungi incertae sedis</taxon>
        <taxon>Mucoromycota</taxon>
        <taxon>Mortierellomycotina</taxon>
        <taxon>Mortierellomycetes</taxon>
        <taxon>Mortierellales</taxon>
        <taxon>Mortierellaceae</taxon>
        <taxon>Dissophora</taxon>
    </lineage>
</organism>
<keyword evidence="13" id="KW-1185">Reference proteome</keyword>
<comment type="cofactor">
    <cofactor evidence="1 7">
        <name>Ca(2+)</name>
        <dbReference type="ChEBI" id="CHEBI:29108"/>
    </cofactor>
</comment>
<dbReference type="InterPro" id="IPR001382">
    <property type="entry name" value="Glyco_hydro_47"/>
</dbReference>
<evidence type="ECO:0000256" key="9">
    <source>
        <dbReference type="RuleBase" id="RU361193"/>
    </source>
</evidence>
<dbReference type="PRINTS" id="PR00747">
    <property type="entry name" value="GLYHDRLASE47"/>
</dbReference>
<feature type="transmembrane region" description="Helical" evidence="11">
    <location>
        <begin position="80"/>
        <end position="97"/>
    </location>
</feature>
<dbReference type="GO" id="GO:0004571">
    <property type="term" value="F:mannosyl-oligosaccharide 1,2-alpha-mannosidase activity"/>
    <property type="evidence" value="ECO:0007669"/>
    <property type="project" value="InterPro"/>
</dbReference>
<feature type="active site" description="Proton donor" evidence="6">
    <location>
        <position position="504"/>
    </location>
</feature>
<dbReference type="EC" id="3.2.1.-" evidence="9"/>
<evidence type="ECO:0000256" key="7">
    <source>
        <dbReference type="PIRSR" id="PIRSR601382-2"/>
    </source>
</evidence>
<keyword evidence="4 9" id="KW-0378">Hydrolase</keyword>
<dbReference type="EMBL" id="JAAAIP010000036">
    <property type="protein sequence ID" value="KAG0328339.1"/>
    <property type="molecule type" value="Genomic_DNA"/>
</dbReference>
<dbReference type="SUPFAM" id="SSF48225">
    <property type="entry name" value="Seven-hairpin glycosidases"/>
    <property type="match status" value="1"/>
</dbReference>
<comment type="pathway">
    <text evidence="2">Protein modification; protein glycosylation.</text>
</comment>
<evidence type="ECO:0000256" key="11">
    <source>
        <dbReference type="SAM" id="Phobius"/>
    </source>
</evidence>
<feature type="disulfide bond" evidence="8">
    <location>
        <begin position="461"/>
        <end position="490"/>
    </location>
</feature>
<dbReference type="GO" id="GO:0005975">
    <property type="term" value="P:carbohydrate metabolic process"/>
    <property type="evidence" value="ECO:0007669"/>
    <property type="project" value="InterPro"/>
</dbReference>
<dbReference type="GO" id="GO:0005509">
    <property type="term" value="F:calcium ion binding"/>
    <property type="evidence" value="ECO:0007669"/>
    <property type="project" value="InterPro"/>
</dbReference>
<dbReference type="Proteomes" id="UP000738325">
    <property type="component" value="Unassembled WGS sequence"/>
</dbReference>
<gene>
    <name evidence="12" type="ORF">BGZ99_005521</name>
</gene>
<comment type="similarity">
    <text evidence="3 9">Belongs to the glycosyl hydrolase 47 family.</text>
</comment>
<dbReference type="InterPro" id="IPR036026">
    <property type="entry name" value="Seven-hairpin_glycosidases"/>
</dbReference>
<dbReference type="AlphaFoldDB" id="A0A9P6RTE1"/>
<keyword evidence="11" id="KW-0812">Transmembrane</keyword>
<dbReference type="GO" id="GO:0005783">
    <property type="term" value="C:endoplasmic reticulum"/>
    <property type="evidence" value="ECO:0007669"/>
    <property type="project" value="TreeGrafter"/>
</dbReference>
<protein>
    <recommendedName>
        <fullName evidence="9">alpha-1,2-Mannosidase</fullName>
        <ecNumber evidence="9">3.2.1.-</ecNumber>
    </recommendedName>
</protein>
<comment type="caution">
    <text evidence="12">The sequence shown here is derived from an EMBL/GenBank/DDBJ whole genome shotgun (WGS) entry which is preliminary data.</text>
</comment>
<name>A0A9P6RTE1_9FUNG</name>
<evidence type="ECO:0000256" key="6">
    <source>
        <dbReference type="PIRSR" id="PIRSR601382-1"/>
    </source>
</evidence>
<evidence type="ECO:0000256" key="4">
    <source>
        <dbReference type="ARBA" id="ARBA00022801"/>
    </source>
</evidence>
<evidence type="ECO:0000313" key="12">
    <source>
        <dbReference type="EMBL" id="KAG0328339.1"/>
    </source>
</evidence>
<feature type="binding site" evidence="7">
    <location>
        <position position="624"/>
    </location>
    <ligand>
        <name>Ca(2+)</name>
        <dbReference type="ChEBI" id="CHEBI:29108"/>
    </ligand>
</feature>
<evidence type="ECO:0000313" key="13">
    <source>
        <dbReference type="Proteomes" id="UP000738325"/>
    </source>
</evidence>
<keyword evidence="7" id="KW-0106">Calcium</keyword>
<feature type="region of interest" description="Disordered" evidence="10">
    <location>
        <begin position="18"/>
        <end position="39"/>
    </location>
</feature>
<dbReference type="OrthoDB" id="8118055at2759"/>